<evidence type="ECO:0000256" key="7">
    <source>
        <dbReference type="ARBA" id="ARBA00022801"/>
    </source>
</evidence>
<dbReference type="InterPro" id="IPR005320">
    <property type="entry name" value="Peptidase_S51"/>
</dbReference>
<feature type="active site" description="Charge relay system" evidence="9">
    <location>
        <position position="167"/>
    </location>
</feature>
<evidence type="ECO:0000256" key="4">
    <source>
        <dbReference type="ARBA" id="ARBA00013115"/>
    </source>
</evidence>
<evidence type="ECO:0000256" key="3">
    <source>
        <dbReference type="ARBA" id="ARBA00006534"/>
    </source>
</evidence>
<dbReference type="GO" id="GO:0008241">
    <property type="term" value="F:peptidyl-dipeptidase activity"/>
    <property type="evidence" value="ECO:0007669"/>
    <property type="project" value="UniProtKB-EC"/>
</dbReference>
<dbReference type="GO" id="GO:0008236">
    <property type="term" value="F:serine-type peptidase activity"/>
    <property type="evidence" value="ECO:0007669"/>
    <property type="project" value="UniProtKB-KW"/>
</dbReference>
<keyword evidence="10" id="KW-0121">Carboxypeptidase</keyword>
<comment type="function">
    <text evidence="2">Exopeptidase that catalyzes the hydrolytic cleavage of multi-L-arginyl-poly-L-aspartic acid (cyanophycin; a water-insoluble reserve polymer) into aspartate-arginine dipeptides.</text>
</comment>
<dbReference type="NCBIfam" id="TIGR02069">
    <property type="entry name" value="cyanophycinase"/>
    <property type="match status" value="1"/>
</dbReference>
<evidence type="ECO:0000313" key="11">
    <source>
        <dbReference type="Proteomes" id="UP001218362"/>
    </source>
</evidence>
<dbReference type="Proteomes" id="UP001218362">
    <property type="component" value="Chromosome"/>
</dbReference>
<proteinExistence type="inferred from homology"/>
<evidence type="ECO:0000313" key="10">
    <source>
        <dbReference type="EMBL" id="WEK46382.1"/>
    </source>
</evidence>
<dbReference type="EC" id="3.4.15.6" evidence="4"/>
<feature type="active site" description="Charge relay system" evidence="9">
    <location>
        <position position="125"/>
    </location>
</feature>
<evidence type="ECO:0000256" key="6">
    <source>
        <dbReference type="ARBA" id="ARBA00022670"/>
    </source>
</evidence>
<dbReference type="SUPFAM" id="SSF52317">
    <property type="entry name" value="Class I glutamine amidotransferase-like"/>
    <property type="match status" value="1"/>
</dbReference>
<dbReference type="EMBL" id="CP119316">
    <property type="protein sequence ID" value="WEK46382.1"/>
    <property type="molecule type" value="Genomic_DNA"/>
</dbReference>
<keyword evidence="6" id="KW-0645">Protease</keyword>
<dbReference type="InterPro" id="IPR029062">
    <property type="entry name" value="Class_I_gatase-like"/>
</dbReference>
<name>A0AAJ5X859_9SPHN</name>
<feature type="active site" description="Charge relay system" evidence="9">
    <location>
        <position position="194"/>
    </location>
</feature>
<dbReference type="Pfam" id="PF03575">
    <property type="entry name" value="Peptidase_S51"/>
    <property type="match status" value="1"/>
</dbReference>
<dbReference type="PANTHER" id="PTHR36175">
    <property type="entry name" value="CYANOPHYCINASE"/>
    <property type="match status" value="1"/>
</dbReference>
<dbReference type="GO" id="GO:0006508">
    <property type="term" value="P:proteolysis"/>
    <property type="evidence" value="ECO:0007669"/>
    <property type="project" value="UniProtKB-KW"/>
</dbReference>
<dbReference type="InterPro" id="IPR011811">
    <property type="entry name" value="Peptidase_S51_cyanophycinase"/>
</dbReference>
<gene>
    <name evidence="10" type="ORF">P0Y56_15425</name>
</gene>
<dbReference type="GO" id="GO:0004180">
    <property type="term" value="F:carboxypeptidase activity"/>
    <property type="evidence" value="ECO:0007669"/>
    <property type="project" value="UniProtKB-KW"/>
</dbReference>
<keyword evidence="8" id="KW-0720">Serine protease</keyword>
<dbReference type="PIRSF" id="PIRSF032067">
    <property type="entry name" value="Cyanophycinase"/>
    <property type="match status" value="1"/>
</dbReference>
<evidence type="ECO:0000256" key="1">
    <source>
        <dbReference type="ARBA" id="ARBA00001092"/>
    </source>
</evidence>
<sequence>MNGPLIIIGGHEDKEGERRILRAIAEAVGGGKLVIATVASHEPEGYFETYKEAFAPLGLTDLVELYVADRVESFSEETLAPLADACGIFFTGGDQLRISSQIGDTPIERMVRDIHARGGVVAGTSAGAAFMSEIMLTKGASGETHRIGDLRMAPGLGLVPDAIIDQHFAERGRIGRLLGAVAQNPRVVGIGIDEDTAVVMRGDSFSVIGAGGVYVADGQNVTHSNISEAKPDRALSMHGVVLHVLSAGDTFEMSTRTPGFGGNEP</sequence>
<evidence type="ECO:0000256" key="8">
    <source>
        <dbReference type="ARBA" id="ARBA00022825"/>
    </source>
</evidence>
<dbReference type="PANTHER" id="PTHR36175:SF1">
    <property type="entry name" value="CYANOPHYCINASE"/>
    <property type="match status" value="1"/>
</dbReference>
<comment type="similarity">
    <text evidence="3">Belongs to the peptidase S51 family.</text>
</comment>
<reference evidence="10" key="1">
    <citation type="submission" date="2023-03" db="EMBL/GenBank/DDBJ databases">
        <title>Andean soil-derived lignocellulolytic bacterial consortium as a source of novel taxa and putative plastic-active enzymes.</title>
        <authorList>
            <person name="Diaz-Garcia L."/>
            <person name="Chuvochina M."/>
            <person name="Feuerriegel G."/>
            <person name="Bunk B."/>
            <person name="Sproer C."/>
            <person name="Streit W.R."/>
            <person name="Rodriguez L.M."/>
            <person name="Overmann J."/>
            <person name="Jimenez D.J."/>
        </authorList>
    </citation>
    <scope>NUCLEOTIDE SEQUENCE</scope>
    <source>
        <strain evidence="10">MAG 26</strain>
    </source>
</reference>
<dbReference type="Gene3D" id="3.40.50.880">
    <property type="match status" value="1"/>
</dbReference>
<protein>
    <recommendedName>
        <fullName evidence="5">Cyanophycinase</fullName>
        <ecNumber evidence="4">3.4.15.6</ecNumber>
    </recommendedName>
</protein>
<comment type="catalytic activity">
    <reaction evidence="1">
        <text>[L-4-(L-arginin-2-N-yl)aspartate](n) + H2O = [L-4-(L-arginin-2-N-yl)aspartate](n-1) + L-4-(L-arginin-2-N-yl)aspartate</text>
        <dbReference type="Rhea" id="RHEA:12845"/>
        <dbReference type="Rhea" id="RHEA-COMP:13728"/>
        <dbReference type="Rhea" id="RHEA-COMP:13734"/>
        <dbReference type="ChEBI" id="CHEBI:15377"/>
        <dbReference type="ChEBI" id="CHEBI:137986"/>
        <dbReference type="ChEBI" id="CHEBI:137991"/>
        <dbReference type="EC" id="3.4.15.6"/>
    </reaction>
</comment>
<dbReference type="KEGG" id="acob:P0Y56_15425"/>
<dbReference type="AlphaFoldDB" id="A0AAJ5X859"/>
<organism evidence="10 11">
    <name type="scientific">Candidatus Andeanibacterium colombiense</name>
    <dbReference type="NCBI Taxonomy" id="3121345"/>
    <lineage>
        <taxon>Bacteria</taxon>
        <taxon>Pseudomonadati</taxon>
        <taxon>Pseudomonadota</taxon>
        <taxon>Alphaproteobacteria</taxon>
        <taxon>Sphingomonadales</taxon>
        <taxon>Sphingomonadaceae</taxon>
        <taxon>Candidatus Andeanibacterium</taxon>
    </lineage>
</organism>
<evidence type="ECO:0000256" key="9">
    <source>
        <dbReference type="PIRSR" id="PIRSR032067-1"/>
    </source>
</evidence>
<dbReference type="CDD" id="cd03145">
    <property type="entry name" value="GAT1_cyanophycinase"/>
    <property type="match status" value="1"/>
</dbReference>
<accession>A0AAJ5X859</accession>
<evidence type="ECO:0000256" key="5">
    <source>
        <dbReference type="ARBA" id="ARBA00015719"/>
    </source>
</evidence>
<keyword evidence="7 10" id="KW-0378">Hydrolase</keyword>
<evidence type="ECO:0000256" key="2">
    <source>
        <dbReference type="ARBA" id="ARBA00002039"/>
    </source>
</evidence>